<dbReference type="EMBL" id="JBHUPB010000006">
    <property type="protein sequence ID" value="MFD2967501.1"/>
    <property type="molecule type" value="Genomic_DNA"/>
</dbReference>
<protein>
    <submittedName>
        <fullName evidence="4">Sialate O-acetylesterase</fullName>
    </submittedName>
</protein>
<gene>
    <name evidence="4" type="ORF">ACFS7Y_08880</name>
</gene>
<dbReference type="SUPFAM" id="SSF52266">
    <property type="entry name" value="SGNH hydrolase"/>
    <property type="match status" value="1"/>
</dbReference>
<dbReference type="InterPro" id="IPR005181">
    <property type="entry name" value="SASA"/>
</dbReference>
<name>A0ABW6BH39_9SPHI</name>
<proteinExistence type="predicted"/>
<dbReference type="RefSeq" id="WP_320186145.1">
    <property type="nucleotide sequence ID" value="NZ_CP138332.1"/>
</dbReference>
<organism evidence="4 5">
    <name type="scientific">Sphingobacterium bambusae</name>
    <dbReference type="NCBI Taxonomy" id="662858"/>
    <lineage>
        <taxon>Bacteria</taxon>
        <taxon>Pseudomonadati</taxon>
        <taxon>Bacteroidota</taxon>
        <taxon>Sphingobacteriia</taxon>
        <taxon>Sphingobacteriales</taxon>
        <taxon>Sphingobacteriaceae</taxon>
        <taxon>Sphingobacterium</taxon>
    </lineage>
</organism>
<keyword evidence="1" id="KW-0378">Hydrolase</keyword>
<dbReference type="InterPro" id="IPR036514">
    <property type="entry name" value="SGNH_hydro_sf"/>
</dbReference>
<evidence type="ECO:0000313" key="5">
    <source>
        <dbReference type="Proteomes" id="UP001597525"/>
    </source>
</evidence>
<evidence type="ECO:0000256" key="1">
    <source>
        <dbReference type="ARBA" id="ARBA00022801"/>
    </source>
</evidence>
<feature type="signal peptide" evidence="2">
    <location>
        <begin position="1"/>
        <end position="19"/>
    </location>
</feature>
<comment type="caution">
    <text evidence="4">The sequence shown here is derived from an EMBL/GenBank/DDBJ whole genome shotgun (WGS) entry which is preliminary data.</text>
</comment>
<evidence type="ECO:0000259" key="3">
    <source>
        <dbReference type="Pfam" id="PF03629"/>
    </source>
</evidence>
<accession>A0ABW6BH39</accession>
<sequence>MKGLALAIGMFWIALSAHASVVLPNIFANHMVLQQQQPVAIFGTARPGEQVTVRFNGQTKKCQADAEGKWKLMLSPMKANAQGQTLEIRGDNTILLNDVLIGEVWLCSGQSNMEFQMRKLEKLPQDGQRDNFPKNAVKQANNPNIRLFLVRHKFLAKPDSSYAGWSIAQDSALRQFSAPGYFFAKMLQEKLGVPVGIISSAVSGSRIEPWIAEEAFQQEPYFSGKKVGGDPGKFFESMIAPLAPYTLKGLLWYQGETNVFLKENIDYAYKFKTLIKSWRKLWNEDKLPVYFTQIAPFQYSLDEKGKERMARTVLPEFREAQDLLLQLPHTGRIVTTDLVDDVKDLHPTDKWDVGARFAAQALRKTYHLPVTADGPELAKVQYRNHKAVVHFKHADGLRVADGKPIVGFEVATADGQYVAASARIVGKTIELVHPANEKIKQVRFAWDEAAQPNLQNAAGIPALPFRTDNPYKNLKIK</sequence>
<dbReference type="Proteomes" id="UP001597525">
    <property type="component" value="Unassembled WGS sequence"/>
</dbReference>
<dbReference type="Pfam" id="PF03629">
    <property type="entry name" value="SASA"/>
    <property type="match status" value="1"/>
</dbReference>
<keyword evidence="5" id="KW-1185">Reference proteome</keyword>
<evidence type="ECO:0000313" key="4">
    <source>
        <dbReference type="EMBL" id="MFD2967501.1"/>
    </source>
</evidence>
<evidence type="ECO:0000256" key="2">
    <source>
        <dbReference type="SAM" id="SignalP"/>
    </source>
</evidence>
<dbReference type="InterPro" id="IPR013783">
    <property type="entry name" value="Ig-like_fold"/>
</dbReference>
<dbReference type="Gene3D" id="2.60.40.10">
    <property type="entry name" value="Immunoglobulins"/>
    <property type="match status" value="1"/>
</dbReference>
<reference evidence="5" key="1">
    <citation type="journal article" date="2019" name="Int. J. Syst. Evol. Microbiol.">
        <title>The Global Catalogue of Microorganisms (GCM) 10K type strain sequencing project: providing services to taxonomists for standard genome sequencing and annotation.</title>
        <authorList>
            <consortium name="The Broad Institute Genomics Platform"/>
            <consortium name="The Broad Institute Genome Sequencing Center for Infectious Disease"/>
            <person name="Wu L."/>
            <person name="Ma J."/>
        </authorList>
    </citation>
    <scope>NUCLEOTIDE SEQUENCE [LARGE SCALE GENOMIC DNA]</scope>
    <source>
        <strain evidence="5">KCTC 22814</strain>
    </source>
</reference>
<feature type="chain" id="PRO_5046716062" evidence="2">
    <location>
        <begin position="20"/>
        <end position="477"/>
    </location>
</feature>
<keyword evidence="2" id="KW-0732">Signal</keyword>
<dbReference type="Gene3D" id="3.40.50.1110">
    <property type="entry name" value="SGNH hydrolase"/>
    <property type="match status" value="1"/>
</dbReference>
<dbReference type="InterPro" id="IPR039329">
    <property type="entry name" value="SIAE"/>
</dbReference>
<feature type="domain" description="Sialate O-acetylesterase" evidence="3">
    <location>
        <begin position="103"/>
        <end position="362"/>
    </location>
</feature>
<dbReference type="PANTHER" id="PTHR22901">
    <property type="entry name" value="SIALATE O-ACETYLESTERASE"/>
    <property type="match status" value="1"/>
</dbReference>
<dbReference type="PANTHER" id="PTHR22901:SF0">
    <property type="entry name" value="SIALATE O-ACETYLESTERASE"/>
    <property type="match status" value="1"/>
</dbReference>